<dbReference type="PROSITE" id="PS51293">
    <property type="entry name" value="SANT"/>
    <property type="match status" value="1"/>
</dbReference>
<evidence type="ECO:0000313" key="3">
    <source>
        <dbReference type="EMBL" id="RVD90490.1"/>
    </source>
</evidence>
<evidence type="ECO:0000313" key="4">
    <source>
        <dbReference type="Proteomes" id="UP000282876"/>
    </source>
</evidence>
<feature type="domain" description="SANT" evidence="2">
    <location>
        <begin position="1"/>
        <end position="19"/>
    </location>
</feature>
<gene>
    <name evidence="3" type="ORF">TUBRATIS_30770</name>
</gene>
<protein>
    <recommendedName>
        <fullName evidence="2">SANT domain-containing protein</fullName>
    </recommendedName>
</protein>
<dbReference type="AlphaFoldDB" id="A0A437AH91"/>
<sequence>MKSVKELIQYYESLKIEERREQEVSSNTNQAEITPEISVEEKKDQVISQQDSTKNVPKEEEKILKPEQNDSLVCYIVEEPRNIEDLINFFDKTESKIGISAEEKNDKAIAQQDSIKNEPKMEDNSHTQDLNDSLVFNIAEKPRNIKDLINIFDKTENKIEISVEAKKDQVISQKDSTKYELKEVENILTQELNDFLVCNIAEEPRSIKDPINFFDNGEGNKESNVDLDQKKKEENDVLTIENSFEKYSKRKINKTPEVEEEKTLPVKDLIDLFEIYGNSRTYSYRYIKRENLFVKFTNVKGLPIKRVLKAGLIRKGYFRSGPRNENCLKPSSLRCIYGMIRCELK</sequence>
<dbReference type="Proteomes" id="UP000282876">
    <property type="component" value="Unassembled WGS sequence"/>
</dbReference>
<dbReference type="VEuPathDB" id="MicrosporidiaDB:TUBRATIS_30770"/>
<organism evidence="3 4">
    <name type="scientific">Tubulinosema ratisbonensis</name>
    <dbReference type="NCBI Taxonomy" id="291195"/>
    <lineage>
        <taxon>Eukaryota</taxon>
        <taxon>Fungi</taxon>
        <taxon>Fungi incertae sedis</taxon>
        <taxon>Microsporidia</taxon>
        <taxon>Tubulinosematoidea</taxon>
        <taxon>Tubulinosematidae</taxon>
        <taxon>Tubulinosema</taxon>
    </lineage>
</organism>
<keyword evidence="4" id="KW-1185">Reference proteome</keyword>
<reference evidence="3 4" key="1">
    <citation type="submission" date="2018-10" db="EMBL/GenBank/DDBJ databases">
        <title>Draft genome sequence of the microsporidian Tubulinosema ratisbonensis.</title>
        <authorList>
            <person name="Polonais V."/>
            <person name="Peyretaillade E."/>
            <person name="Niehus S."/>
            <person name="Wawrzyniak I."/>
            <person name="Franchet A."/>
            <person name="Gaspin C."/>
            <person name="Reichstadt M."/>
            <person name="Belser C."/>
            <person name="Labadie K."/>
            <person name="Delbac F."/>
            <person name="Ferrandon D."/>
        </authorList>
    </citation>
    <scope>NUCLEOTIDE SEQUENCE [LARGE SCALE GENOMIC DNA]</scope>
    <source>
        <strain evidence="3 4">Franzen</strain>
    </source>
</reference>
<evidence type="ECO:0000259" key="2">
    <source>
        <dbReference type="PROSITE" id="PS51293"/>
    </source>
</evidence>
<name>A0A437AH91_9MICR</name>
<dbReference type="EMBL" id="RCSS01000934">
    <property type="protein sequence ID" value="RVD90490.1"/>
    <property type="molecule type" value="Genomic_DNA"/>
</dbReference>
<feature type="region of interest" description="Disordered" evidence="1">
    <location>
        <begin position="19"/>
        <end position="59"/>
    </location>
</feature>
<comment type="caution">
    <text evidence="3">The sequence shown here is derived from an EMBL/GenBank/DDBJ whole genome shotgun (WGS) entry which is preliminary data.</text>
</comment>
<evidence type="ECO:0000256" key="1">
    <source>
        <dbReference type="SAM" id="MobiDB-lite"/>
    </source>
</evidence>
<proteinExistence type="predicted"/>
<accession>A0A437AH91</accession>
<feature type="compositionally biased region" description="Polar residues" evidence="1">
    <location>
        <begin position="46"/>
        <end position="55"/>
    </location>
</feature>
<dbReference type="InterPro" id="IPR017884">
    <property type="entry name" value="SANT_dom"/>
</dbReference>